<keyword evidence="4" id="KW-0812">Transmembrane</keyword>
<evidence type="ECO:0000313" key="6">
    <source>
        <dbReference type="EMBL" id="KDM90762.1"/>
    </source>
</evidence>
<dbReference type="OrthoDB" id="9785691at2"/>
<feature type="transmembrane region" description="Helical" evidence="4">
    <location>
        <begin position="187"/>
        <end position="206"/>
    </location>
</feature>
<dbReference type="InterPro" id="IPR005467">
    <property type="entry name" value="His_kinase_dom"/>
</dbReference>
<dbReference type="AlphaFoldDB" id="A0A066RSV8"/>
<name>A0A066RSV8_9GAMM</name>
<dbReference type="InterPro" id="IPR004358">
    <property type="entry name" value="Sig_transdc_His_kin-like_C"/>
</dbReference>
<dbReference type="STRING" id="1654360.EA58_15355"/>
<evidence type="ECO:0000313" key="7">
    <source>
        <dbReference type="Proteomes" id="UP000027192"/>
    </source>
</evidence>
<dbReference type="EC" id="2.7.13.3" evidence="2"/>
<evidence type="ECO:0000256" key="4">
    <source>
        <dbReference type="SAM" id="Phobius"/>
    </source>
</evidence>
<feature type="transmembrane region" description="Helical" evidence="4">
    <location>
        <begin position="155"/>
        <end position="175"/>
    </location>
</feature>
<feature type="transmembrane region" description="Helical" evidence="4">
    <location>
        <begin position="6"/>
        <end position="24"/>
    </location>
</feature>
<protein>
    <recommendedName>
        <fullName evidence="2">histidine kinase</fullName>
        <ecNumber evidence="2">2.7.13.3</ecNumber>
    </recommendedName>
</protein>
<dbReference type="InterPro" id="IPR014265">
    <property type="entry name" value="XrtA/PrsK"/>
</dbReference>
<feature type="domain" description="Histidine kinase" evidence="5">
    <location>
        <begin position="472"/>
        <end position="682"/>
    </location>
</feature>
<feature type="transmembrane region" description="Helical" evidence="4">
    <location>
        <begin position="227"/>
        <end position="246"/>
    </location>
</feature>
<organism evidence="6 7">
    <name type="scientific">Photobacterium galatheae</name>
    <dbReference type="NCBI Taxonomy" id="1654360"/>
    <lineage>
        <taxon>Bacteria</taxon>
        <taxon>Pseudomonadati</taxon>
        <taxon>Pseudomonadota</taxon>
        <taxon>Gammaproteobacteria</taxon>
        <taxon>Vibrionales</taxon>
        <taxon>Vibrionaceae</taxon>
        <taxon>Photobacterium</taxon>
    </lineage>
</organism>
<feature type="transmembrane region" description="Helical" evidence="4">
    <location>
        <begin position="100"/>
        <end position="120"/>
    </location>
</feature>
<keyword evidence="3" id="KW-0597">Phosphoprotein</keyword>
<keyword evidence="4" id="KW-1133">Transmembrane helix</keyword>
<keyword evidence="4" id="KW-0472">Membrane</keyword>
<evidence type="ECO:0000256" key="2">
    <source>
        <dbReference type="ARBA" id="ARBA00012438"/>
    </source>
</evidence>
<dbReference type="Proteomes" id="UP000027192">
    <property type="component" value="Unassembled WGS sequence"/>
</dbReference>
<feature type="transmembrane region" description="Helical" evidence="4">
    <location>
        <begin position="126"/>
        <end position="143"/>
    </location>
</feature>
<comment type="catalytic activity">
    <reaction evidence="1">
        <text>ATP + protein L-histidine = ADP + protein N-phospho-L-histidine.</text>
        <dbReference type="EC" id="2.7.13.3"/>
    </reaction>
</comment>
<evidence type="ECO:0000256" key="1">
    <source>
        <dbReference type="ARBA" id="ARBA00000085"/>
    </source>
</evidence>
<feature type="transmembrane region" description="Helical" evidence="4">
    <location>
        <begin position="258"/>
        <end position="278"/>
    </location>
</feature>
<gene>
    <name evidence="6" type="ORF">EA58_15355</name>
</gene>
<dbReference type="PRINTS" id="PR00344">
    <property type="entry name" value="BCTRLSENSOR"/>
</dbReference>
<accession>A0A066RSV8</accession>
<dbReference type="SUPFAM" id="SSF55781">
    <property type="entry name" value="GAF domain-like"/>
    <property type="match status" value="1"/>
</dbReference>
<keyword evidence="7" id="KW-1185">Reference proteome</keyword>
<evidence type="ECO:0000259" key="5">
    <source>
        <dbReference type="PROSITE" id="PS50109"/>
    </source>
</evidence>
<dbReference type="EMBL" id="JMIB01000028">
    <property type="protein sequence ID" value="KDM90762.1"/>
    <property type="molecule type" value="Genomic_DNA"/>
</dbReference>
<dbReference type="InterPro" id="IPR003594">
    <property type="entry name" value="HATPase_dom"/>
</dbReference>
<dbReference type="InterPro" id="IPR036890">
    <property type="entry name" value="HATPase_C_sf"/>
</dbReference>
<dbReference type="InterPro" id="IPR003661">
    <property type="entry name" value="HisK_dim/P_dom"/>
</dbReference>
<dbReference type="PROSITE" id="PS50109">
    <property type="entry name" value="HIS_KIN"/>
    <property type="match status" value="1"/>
</dbReference>
<dbReference type="NCBIfam" id="TIGR02916">
    <property type="entry name" value="PEP_his_kin"/>
    <property type="match status" value="1"/>
</dbReference>
<dbReference type="RefSeq" id="WP_036754325.1">
    <property type="nucleotide sequence ID" value="NZ_JAGSGC010000007.1"/>
</dbReference>
<dbReference type="SUPFAM" id="SSF55874">
    <property type="entry name" value="ATPase domain of HSP90 chaperone/DNA topoisomerase II/histidine kinase"/>
    <property type="match status" value="1"/>
</dbReference>
<dbReference type="Gene3D" id="3.30.565.10">
    <property type="entry name" value="Histidine kinase-like ATPase, C-terminal domain"/>
    <property type="match status" value="1"/>
</dbReference>
<dbReference type="CDD" id="cd00082">
    <property type="entry name" value="HisKA"/>
    <property type="match status" value="1"/>
</dbReference>
<comment type="caution">
    <text evidence="6">The sequence shown here is derived from an EMBL/GenBank/DDBJ whole genome shotgun (WGS) entry which is preliminary data.</text>
</comment>
<dbReference type="PANTHER" id="PTHR43547:SF2">
    <property type="entry name" value="HYBRID SIGNAL TRANSDUCTION HISTIDINE KINASE C"/>
    <property type="match status" value="1"/>
</dbReference>
<reference evidence="6 7" key="1">
    <citation type="submission" date="2014-04" db="EMBL/GenBank/DDBJ databases">
        <title>Draft genome sequence of Photobacterium halotolerans S2753: a solonamide, ngercheumicin and holomycin producer.</title>
        <authorList>
            <person name="Machado H.R."/>
            <person name="Gram L."/>
        </authorList>
    </citation>
    <scope>NUCLEOTIDE SEQUENCE [LARGE SCALE GENOMIC DNA]</scope>
    <source>
        <strain evidence="6 7">S2753</strain>
    </source>
</reference>
<proteinExistence type="predicted"/>
<dbReference type="PANTHER" id="PTHR43547">
    <property type="entry name" value="TWO-COMPONENT HISTIDINE KINASE"/>
    <property type="match status" value="1"/>
</dbReference>
<dbReference type="GO" id="GO:0000155">
    <property type="term" value="F:phosphorelay sensor kinase activity"/>
    <property type="evidence" value="ECO:0007669"/>
    <property type="project" value="InterPro"/>
</dbReference>
<dbReference type="Pfam" id="PF02518">
    <property type="entry name" value="HATPase_c"/>
    <property type="match status" value="1"/>
</dbReference>
<dbReference type="SMART" id="SM00387">
    <property type="entry name" value="HATPase_c"/>
    <property type="match status" value="1"/>
</dbReference>
<evidence type="ECO:0000256" key="3">
    <source>
        <dbReference type="ARBA" id="ARBA00022553"/>
    </source>
</evidence>
<sequence>MDTLLGTIGYLSAAAGFLFVFLLLLTTKAKSLPKRLLQITCLLGTVWATTSYLQVHYQLSILPVLFTESLLSLGWCLLVTSSLSDTHHFTRIFAEKTPTFLCLAILMVALTEAVRFIWPVLEQRNFLFLHLCQSIIGLWFVELRYRRTVREEHWAIKPLCLGLGMFFAYHFALYADAFLTNVLTPGFWLSRGWITLIALPLILLTARRAEHWQSRVYVSRDIIYHSSLLLVAAGYLLVMSLAGFYIKSMGETWGDTVQILFFALSGLVLASLFLSETFRKNIMVFITKHFFANKYEYREEWMQFATALENTEGTQYDTALQAMLHPFGCDRGVLATLQGPRLKIRACQSIDCQHPDISLLLSTVALPAIEHQWILDIEQARQGKEPAPFPVDASALAGVSELAYLIPLTSSSGTRGVCLLSKPTSTEKVNWEDRDLMNAISRQLSVYLNVFETNQKLAESQQFDTFNRMSAFLVHDLKNVLAQLQLLTKNAARHKHNPDFIDDAFDTVDSAANRLTKVLSQLNNKRVETQSVETQSVAIIDVDELIRQVCDHRSVKAPAPLFIECATAPYQLTADRERFSNILSHLVQNAQEATDESGYVHLSTAHCGNFYQITITDNGVGMNRDFIENRLFKPFDTTKGNAGMGIGAYDAKNLIEQLGGYIDVASEPDKGTTISIHLPFNTSSNSASNRETCQ</sequence>